<evidence type="ECO:0000313" key="1">
    <source>
        <dbReference type="EMBL" id="RKS94883.1"/>
    </source>
</evidence>
<dbReference type="EMBL" id="RBXA01000001">
    <property type="protein sequence ID" value="RKS94883.1"/>
    <property type="molecule type" value="Genomic_DNA"/>
</dbReference>
<protein>
    <submittedName>
        <fullName evidence="1">Uncharacterized protein</fullName>
    </submittedName>
</protein>
<name>A0A495S4X3_9FLAO</name>
<keyword evidence="2" id="KW-1185">Reference proteome</keyword>
<gene>
    <name evidence="1" type="ORF">BC952_0514</name>
</gene>
<proteinExistence type="predicted"/>
<organism evidence="1 2">
    <name type="scientific">Flavobacterium limicola</name>
    <dbReference type="NCBI Taxonomy" id="180441"/>
    <lineage>
        <taxon>Bacteria</taxon>
        <taxon>Pseudomonadati</taxon>
        <taxon>Bacteroidota</taxon>
        <taxon>Flavobacteriia</taxon>
        <taxon>Flavobacteriales</taxon>
        <taxon>Flavobacteriaceae</taxon>
        <taxon>Flavobacterium</taxon>
    </lineage>
</organism>
<reference evidence="1 2" key="1">
    <citation type="submission" date="2018-10" db="EMBL/GenBank/DDBJ databases">
        <title>Genomic Encyclopedia of Archaeal and Bacterial Type Strains, Phase II (KMG-II): from individual species to whole genera.</title>
        <authorList>
            <person name="Goeker M."/>
        </authorList>
    </citation>
    <scope>NUCLEOTIDE SEQUENCE [LARGE SCALE GENOMIC DNA]</scope>
    <source>
        <strain evidence="1 2">DSM 15094</strain>
    </source>
</reference>
<dbReference type="AlphaFoldDB" id="A0A495S4X3"/>
<comment type="caution">
    <text evidence="1">The sequence shown here is derived from an EMBL/GenBank/DDBJ whole genome shotgun (WGS) entry which is preliminary data.</text>
</comment>
<dbReference type="Proteomes" id="UP000280091">
    <property type="component" value="Unassembled WGS sequence"/>
</dbReference>
<evidence type="ECO:0000313" key="2">
    <source>
        <dbReference type="Proteomes" id="UP000280091"/>
    </source>
</evidence>
<accession>A0A495S4X3</accession>
<sequence length="41" mass="4821">MEFVLNNKPLKSENELVYNSANFKKSFAFIFIRLVKNTVLL</sequence>